<sequence length="73" mass="8241">MHLSLWVLQGVMAFLAVPWGVRKLARGWTGPPFWFFKTLYLVTPPALVAWGGSGRIRSDRPPIGWCLSWSWGA</sequence>
<dbReference type="STRING" id="38300.SPRI_0621"/>
<reference evidence="2 3" key="1">
    <citation type="submission" date="2015-08" db="EMBL/GenBank/DDBJ databases">
        <title>Genome sequence of the pristinamycin over-producing bacterium Streptomyces pristinaespiralis HCCB10218.</title>
        <authorList>
            <person name="Tian J."/>
            <person name="Yang J."/>
            <person name="Li L."/>
            <person name="Ruan L."/>
            <person name="Wei W."/>
            <person name="Zheng G."/>
            <person name="Wei Z."/>
            <person name="Yang S."/>
            <person name="Ge M."/>
            <person name="Jiang W."/>
            <person name="Lu Y."/>
        </authorList>
    </citation>
    <scope>NUCLEOTIDE SEQUENCE [LARGE SCALE GENOMIC DNA]</scope>
    <source>
        <strain evidence="2 3">HCCB 10218</strain>
    </source>
</reference>
<organism evidence="2">
    <name type="scientific">Streptomyces pristinaespiralis</name>
    <dbReference type="NCBI Taxonomy" id="38300"/>
    <lineage>
        <taxon>Bacteria</taxon>
        <taxon>Bacillati</taxon>
        <taxon>Actinomycetota</taxon>
        <taxon>Actinomycetes</taxon>
        <taxon>Kitasatosporales</taxon>
        <taxon>Streptomycetaceae</taxon>
        <taxon>Streptomyces</taxon>
    </lineage>
</organism>
<keyword evidence="1" id="KW-0472">Membrane</keyword>
<dbReference type="AlphaFoldDB" id="A0A0M4D554"/>
<accession>A0A0M4D554</accession>
<gene>
    <name evidence="2" type="ORF">SPRI_0621</name>
</gene>
<proteinExistence type="predicted"/>
<dbReference type="KEGG" id="spri:SPRI_0621"/>
<evidence type="ECO:0000256" key="1">
    <source>
        <dbReference type="SAM" id="Phobius"/>
    </source>
</evidence>
<evidence type="ECO:0000313" key="2">
    <source>
        <dbReference type="EMBL" id="ALC18927.1"/>
    </source>
</evidence>
<dbReference type="EMBL" id="CP011340">
    <property type="protein sequence ID" value="ALC18927.1"/>
    <property type="molecule type" value="Genomic_DNA"/>
</dbReference>
<dbReference type="PATRIC" id="fig|38300.4.peg.664"/>
<feature type="transmembrane region" description="Helical" evidence="1">
    <location>
        <begin position="33"/>
        <end position="52"/>
    </location>
</feature>
<keyword evidence="1" id="KW-0812">Transmembrane</keyword>
<keyword evidence="1" id="KW-1133">Transmembrane helix</keyword>
<protein>
    <submittedName>
        <fullName evidence="2">Uncharacterized protein</fullName>
    </submittedName>
</protein>
<evidence type="ECO:0000313" key="3">
    <source>
        <dbReference type="Proteomes" id="UP000060513"/>
    </source>
</evidence>
<name>A0A0M4D554_STRPR</name>
<dbReference type="Proteomes" id="UP000060513">
    <property type="component" value="Chromosome"/>
</dbReference>